<comment type="caution">
    <text evidence="3">The sequence shown here is derived from an EMBL/GenBank/DDBJ whole genome shotgun (WGS) entry which is preliminary data.</text>
</comment>
<keyword evidence="4" id="KW-1185">Reference proteome</keyword>
<sequence length="167" mass="19055">MNATVILSYTFMYFVLFVIVPLVVVTFVMTCIKFFQTTDVQMAATEVSIKPHLLDMQSMQFLKTLKTIAKGRYDVLYDASLVNVVDIDQAVKNHDEVKEYMEHCHLDYVVVDNESSSVKLVMMNPEESTSDQVEFIEKCLSYTGVQFIKLDKDKNCDEALIRNALAA</sequence>
<keyword evidence="1" id="KW-0812">Transmembrane</keyword>
<organism evidence="3 4">
    <name type="scientific">Shewanella canadensis</name>
    <dbReference type="NCBI Taxonomy" id="271096"/>
    <lineage>
        <taxon>Bacteria</taxon>
        <taxon>Pseudomonadati</taxon>
        <taxon>Pseudomonadota</taxon>
        <taxon>Gammaproteobacteria</taxon>
        <taxon>Alteromonadales</taxon>
        <taxon>Shewanellaceae</taxon>
        <taxon>Shewanella</taxon>
    </lineage>
</organism>
<reference evidence="3 4" key="1">
    <citation type="submission" date="2018-12" db="EMBL/GenBank/DDBJ databases">
        <authorList>
            <person name="Yu L."/>
        </authorList>
    </citation>
    <scope>NUCLEOTIDE SEQUENCE [LARGE SCALE GENOMIC DNA]</scope>
    <source>
        <strain evidence="3 4">HAW-EB2</strain>
    </source>
</reference>
<dbReference type="Proteomes" id="UP000267448">
    <property type="component" value="Unassembled WGS sequence"/>
</dbReference>
<protein>
    <submittedName>
        <fullName evidence="3">DUF2726 domain-containing protein</fullName>
    </submittedName>
</protein>
<dbReference type="InterPro" id="IPR024402">
    <property type="entry name" value="DUF2726"/>
</dbReference>
<evidence type="ECO:0000256" key="1">
    <source>
        <dbReference type="SAM" id="Phobius"/>
    </source>
</evidence>
<dbReference type="RefSeq" id="WP_126518895.1">
    <property type="nucleotide sequence ID" value="NZ_RXNU01000002.1"/>
</dbReference>
<accession>A0A3S0IQU2</accession>
<evidence type="ECO:0000313" key="3">
    <source>
        <dbReference type="EMBL" id="RTR39909.1"/>
    </source>
</evidence>
<name>A0A3S0IQU2_9GAMM</name>
<keyword evidence="1" id="KW-1133">Transmembrane helix</keyword>
<dbReference type="EMBL" id="RXNU01000002">
    <property type="protein sequence ID" value="RTR39909.1"/>
    <property type="molecule type" value="Genomic_DNA"/>
</dbReference>
<keyword evidence="1" id="KW-0472">Membrane</keyword>
<dbReference type="OrthoDB" id="6263267at2"/>
<dbReference type="AlphaFoldDB" id="A0A3S0IQU2"/>
<proteinExistence type="predicted"/>
<evidence type="ECO:0000259" key="2">
    <source>
        <dbReference type="Pfam" id="PF10881"/>
    </source>
</evidence>
<dbReference type="Pfam" id="PF10881">
    <property type="entry name" value="DUF2726"/>
    <property type="match status" value="1"/>
</dbReference>
<feature type="transmembrane region" description="Helical" evidence="1">
    <location>
        <begin position="6"/>
        <end position="32"/>
    </location>
</feature>
<gene>
    <name evidence="3" type="ORF">EKG38_03905</name>
</gene>
<evidence type="ECO:0000313" key="4">
    <source>
        <dbReference type="Proteomes" id="UP000267448"/>
    </source>
</evidence>
<feature type="domain" description="DUF2726" evidence="2">
    <location>
        <begin position="56"/>
        <end position="165"/>
    </location>
</feature>